<evidence type="ECO:0000256" key="1">
    <source>
        <dbReference type="SAM" id="SignalP"/>
    </source>
</evidence>
<dbReference type="GO" id="GO:0016799">
    <property type="term" value="F:hydrolase activity, hydrolyzing N-glycosyl compounds"/>
    <property type="evidence" value="ECO:0007669"/>
    <property type="project" value="InterPro"/>
</dbReference>
<evidence type="ECO:0008006" key="6">
    <source>
        <dbReference type="Google" id="ProtNLM"/>
    </source>
</evidence>
<dbReference type="InterPro" id="IPR048527">
    <property type="entry name" value="Sde182_C"/>
</dbReference>
<dbReference type="Pfam" id="PF07632">
    <property type="entry name" value="Sde182_NH-like"/>
    <property type="match status" value="1"/>
</dbReference>
<reference evidence="5" key="1">
    <citation type="submission" date="2016-11" db="EMBL/GenBank/DDBJ databases">
        <authorList>
            <person name="Varghese N."/>
            <person name="Submissions S."/>
        </authorList>
    </citation>
    <scope>NUCLEOTIDE SEQUENCE [LARGE SCALE GENOMIC DNA]</scope>
    <source>
        <strain evidence="5">DSM 27619</strain>
    </source>
</reference>
<dbReference type="InterPro" id="IPR013783">
    <property type="entry name" value="Ig-like_fold"/>
</dbReference>
<protein>
    <recommendedName>
        <fullName evidence="6">DUF1593 domain-containing protein</fullName>
    </recommendedName>
</protein>
<keyword evidence="5" id="KW-1185">Reference proteome</keyword>
<feature type="domain" description="Cellulose-binding Sde182 nucleoside hydrolase-like" evidence="2">
    <location>
        <begin position="54"/>
        <end position="378"/>
    </location>
</feature>
<keyword evidence="1" id="KW-0732">Signal</keyword>
<name>A0A1M5L558_9FLAO</name>
<feature type="signal peptide" evidence="1">
    <location>
        <begin position="1"/>
        <end position="44"/>
    </location>
</feature>
<proteinExistence type="predicted"/>
<organism evidence="4 5">
    <name type="scientific">Chryseobacterium arachidis</name>
    <dbReference type="NCBI Taxonomy" id="1416778"/>
    <lineage>
        <taxon>Bacteria</taxon>
        <taxon>Pseudomonadati</taxon>
        <taxon>Bacteroidota</taxon>
        <taxon>Flavobacteriia</taxon>
        <taxon>Flavobacteriales</taxon>
        <taxon>Weeksellaceae</taxon>
        <taxon>Chryseobacterium group</taxon>
        <taxon>Chryseobacterium</taxon>
    </lineage>
</organism>
<dbReference type="AlphaFoldDB" id="A0A1M5L558"/>
<sequence>MPFVVKSHSYQTKRKTMKINFKTYKKVQNLAVSFLMMSSAFGQAQTVSNQERPRIIITADPELDDSNSMIRFLLYSSDLDIDGLVYASSAFHWKGDGKGTKWFVPSREYSRFGTGICPCESWRWGEDEKFIHDAVDAYAKSYSNLKVHNPNYPSPEVLKSKIKYGNIEFDGDISKDSEGSNLIKAAILDNKPGKLYVTAWGGLSTIARALKSIQEEFENTTDWEKIQTKVARKLVILPSGDQDDTYASYIKPNWPKLDYREFVDGPNYGYTAPLKASPENAKYFSADWMKKNISHKGAFGELYRVWGDGKQMVKNDIVDFFGFSGVTAEELKKQGYKVWMPLQPKGSFLSEGDNFTFMNMLGNGLRAYESGSYGGWGGIEPASKASSNMFFDNAADGNNSAEAMANSMASKEKSEKELAFPNFLPQAMNDFAARLTWSTTSTFSKANHEPVVKILGPTNIRSSAGEKVPLYGSVTDPDGNKVTIKWWQFKQAGTYNGDVEISKSDSLNPEIIVPKTAKSGQTIHLILEATDNGTPALTRYQRVIITVR</sequence>
<dbReference type="STRING" id="1416778.SAMN05443633_11859"/>
<dbReference type="EMBL" id="FQUT01000018">
    <property type="protein sequence ID" value="SHG60090.1"/>
    <property type="molecule type" value="Genomic_DNA"/>
</dbReference>
<dbReference type="Gene3D" id="2.60.40.10">
    <property type="entry name" value="Immunoglobulins"/>
    <property type="match status" value="1"/>
</dbReference>
<feature type="chain" id="PRO_5013177830" description="DUF1593 domain-containing protein" evidence="1">
    <location>
        <begin position="45"/>
        <end position="548"/>
    </location>
</feature>
<dbReference type="InterPro" id="IPR011483">
    <property type="entry name" value="Sde182_NH-like"/>
</dbReference>
<accession>A0A1M5L558</accession>
<dbReference type="Proteomes" id="UP000184518">
    <property type="component" value="Unassembled WGS sequence"/>
</dbReference>
<dbReference type="Pfam" id="PF21027">
    <property type="entry name" value="Sde0182_C"/>
    <property type="match status" value="1"/>
</dbReference>
<dbReference type="InterPro" id="IPR036452">
    <property type="entry name" value="Ribo_hydro-like"/>
</dbReference>
<evidence type="ECO:0000313" key="4">
    <source>
        <dbReference type="EMBL" id="SHG60090.1"/>
    </source>
</evidence>
<evidence type="ECO:0000313" key="5">
    <source>
        <dbReference type="Proteomes" id="UP000184518"/>
    </source>
</evidence>
<evidence type="ECO:0000259" key="3">
    <source>
        <dbReference type="Pfam" id="PF21027"/>
    </source>
</evidence>
<feature type="domain" description="Cellulose-binding Sde182 C-terminal" evidence="3">
    <location>
        <begin position="470"/>
        <end position="547"/>
    </location>
</feature>
<gene>
    <name evidence="4" type="ORF">SAMN05443633_11859</name>
</gene>
<evidence type="ECO:0000259" key="2">
    <source>
        <dbReference type="Pfam" id="PF07632"/>
    </source>
</evidence>
<dbReference type="Gene3D" id="3.90.245.10">
    <property type="entry name" value="Ribonucleoside hydrolase-like"/>
    <property type="match status" value="1"/>
</dbReference>